<dbReference type="OrthoDB" id="2880071at2"/>
<dbReference type="Proteomes" id="UP000321816">
    <property type="component" value="Chromosome"/>
</dbReference>
<evidence type="ECO:0000313" key="2">
    <source>
        <dbReference type="EMBL" id="WWD81073.1"/>
    </source>
</evidence>
<protein>
    <recommendedName>
        <fullName evidence="4">Lipoprotein</fullName>
    </recommendedName>
</protein>
<keyword evidence="1" id="KW-0732">Signal</keyword>
<feature type="chain" id="PRO_5044096849" description="Lipoprotein" evidence="1">
    <location>
        <begin position="21"/>
        <end position="133"/>
    </location>
</feature>
<evidence type="ECO:0008006" key="4">
    <source>
        <dbReference type="Google" id="ProtNLM"/>
    </source>
</evidence>
<dbReference type="RefSeq" id="WP_147804119.1">
    <property type="nucleotide sequence ID" value="NZ_CP144914.1"/>
</dbReference>
<keyword evidence="3" id="KW-1185">Reference proteome</keyword>
<reference evidence="2 3" key="1">
    <citation type="submission" date="2024-01" db="EMBL/GenBank/DDBJ databases">
        <title>Complete Genome Sequence of Alkalicoccus halolimnae BZ-SZ-XJ29T, a Moderately Halophilic Bacterium Isolated from a Salt Lake.</title>
        <authorList>
            <person name="Zhao B."/>
        </authorList>
    </citation>
    <scope>NUCLEOTIDE SEQUENCE [LARGE SCALE GENOMIC DNA]</scope>
    <source>
        <strain evidence="2 3">BZ-SZ-XJ29</strain>
    </source>
</reference>
<feature type="signal peptide" evidence="1">
    <location>
        <begin position="1"/>
        <end position="20"/>
    </location>
</feature>
<accession>A0A5C7FG53</accession>
<dbReference type="EMBL" id="CP144914">
    <property type="protein sequence ID" value="WWD81073.1"/>
    <property type="molecule type" value="Genomic_DNA"/>
</dbReference>
<organism evidence="2 3">
    <name type="scientific">Alkalicoccus halolimnae</name>
    <dbReference type="NCBI Taxonomy" id="1667239"/>
    <lineage>
        <taxon>Bacteria</taxon>
        <taxon>Bacillati</taxon>
        <taxon>Bacillota</taxon>
        <taxon>Bacilli</taxon>
        <taxon>Bacillales</taxon>
        <taxon>Bacillaceae</taxon>
        <taxon>Alkalicoccus</taxon>
    </lineage>
</organism>
<dbReference type="KEGG" id="ahal:FTX54_005785"/>
<dbReference type="PROSITE" id="PS51257">
    <property type="entry name" value="PROKAR_LIPOPROTEIN"/>
    <property type="match status" value="1"/>
</dbReference>
<name>A0A5C7FG53_9BACI</name>
<dbReference type="AlphaFoldDB" id="A0A5C7FG53"/>
<sequence length="133" mass="15226">MKIIILCISLFLTGCISAEAENETTTLTAESENWSGLIEVEHIEHDDDVIESADMNLFYNGDARGNFSYTCLPEWLNGTHIIREAELPEKEQPFTENFVNYQFTEGYADGKTFIIKVEWEEDESSKQEKLAFS</sequence>
<evidence type="ECO:0000256" key="1">
    <source>
        <dbReference type="SAM" id="SignalP"/>
    </source>
</evidence>
<evidence type="ECO:0000313" key="3">
    <source>
        <dbReference type="Proteomes" id="UP000321816"/>
    </source>
</evidence>
<gene>
    <name evidence="2" type="ORF">FTX54_005785</name>
</gene>
<proteinExistence type="predicted"/>